<dbReference type="Proteomes" id="UP000026960">
    <property type="component" value="Chromosome 8"/>
</dbReference>
<name>A0A0D3GXQ9_9ORYZ</name>
<dbReference type="EnsemblPlants" id="OBART08G06970.1">
    <property type="protein sequence ID" value="OBART08G06970.1"/>
    <property type="gene ID" value="OBART08G06970"/>
</dbReference>
<dbReference type="Gramene" id="OBART08G06970.1">
    <property type="protein sequence ID" value="OBART08G06970.1"/>
    <property type="gene ID" value="OBART08G06970"/>
</dbReference>
<accession>A0A0D3GXQ9</accession>
<dbReference type="HOGENOM" id="CLU_2835204_0_0_1"/>
<feature type="compositionally biased region" description="Low complexity" evidence="1">
    <location>
        <begin position="1"/>
        <end position="30"/>
    </location>
</feature>
<protein>
    <submittedName>
        <fullName evidence="2">Uncharacterized protein</fullName>
    </submittedName>
</protein>
<evidence type="ECO:0000313" key="2">
    <source>
        <dbReference type="EnsemblPlants" id="OBART08G06970.1"/>
    </source>
</evidence>
<feature type="region of interest" description="Disordered" evidence="1">
    <location>
        <begin position="1"/>
        <end position="66"/>
    </location>
</feature>
<dbReference type="PaxDb" id="65489-OBART08G06970.1"/>
<organism evidence="2">
    <name type="scientific">Oryza barthii</name>
    <dbReference type="NCBI Taxonomy" id="65489"/>
    <lineage>
        <taxon>Eukaryota</taxon>
        <taxon>Viridiplantae</taxon>
        <taxon>Streptophyta</taxon>
        <taxon>Embryophyta</taxon>
        <taxon>Tracheophyta</taxon>
        <taxon>Spermatophyta</taxon>
        <taxon>Magnoliopsida</taxon>
        <taxon>Liliopsida</taxon>
        <taxon>Poales</taxon>
        <taxon>Poaceae</taxon>
        <taxon>BOP clade</taxon>
        <taxon>Oryzoideae</taxon>
        <taxon>Oryzeae</taxon>
        <taxon>Oryzinae</taxon>
        <taxon>Oryza</taxon>
    </lineage>
</organism>
<sequence>MRTGPHTSSIPSRPPSRASLPDVQWRAAGSRSGGRSLGGVGDGNGKLQLRPDRRRPRRRFSMGPET</sequence>
<dbReference type="AlphaFoldDB" id="A0A0D3GXQ9"/>
<feature type="compositionally biased region" description="Gly residues" evidence="1">
    <location>
        <begin position="31"/>
        <end position="44"/>
    </location>
</feature>
<evidence type="ECO:0000256" key="1">
    <source>
        <dbReference type="SAM" id="MobiDB-lite"/>
    </source>
</evidence>
<proteinExistence type="predicted"/>
<keyword evidence="3" id="KW-1185">Reference proteome</keyword>
<reference evidence="2" key="1">
    <citation type="journal article" date="2009" name="Rice">
        <title>De Novo Next Generation Sequencing of Plant Genomes.</title>
        <authorList>
            <person name="Rounsley S."/>
            <person name="Marri P.R."/>
            <person name="Yu Y."/>
            <person name="He R."/>
            <person name="Sisneros N."/>
            <person name="Goicoechea J.L."/>
            <person name="Lee S.J."/>
            <person name="Angelova A."/>
            <person name="Kudrna D."/>
            <person name="Luo M."/>
            <person name="Affourtit J."/>
            <person name="Desany B."/>
            <person name="Knight J."/>
            <person name="Niazi F."/>
            <person name="Egholm M."/>
            <person name="Wing R.A."/>
        </authorList>
    </citation>
    <scope>NUCLEOTIDE SEQUENCE [LARGE SCALE GENOMIC DNA]</scope>
    <source>
        <strain evidence="2">cv. IRGC 105608</strain>
    </source>
</reference>
<reference evidence="2" key="2">
    <citation type="submission" date="2015-03" db="UniProtKB">
        <authorList>
            <consortium name="EnsemblPlants"/>
        </authorList>
    </citation>
    <scope>IDENTIFICATION</scope>
</reference>
<evidence type="ECO:0000313" key="3">
    <source>
        <dbReference type="Proteomes" id="UP000026960"/>
    </source>
</evidence>